<name>A0A285CKH1_9RHOB</name>
<organism evidence="2 3">
    <name type="scientific">Cereibacter ovatus</name>
    <dbReference type="NCBI Taxonomy" id="439529"/>
    <lineage>
        <taxon>Bacteria</taxon>
        <taxon>Pseudomonadati</taxon>
        <taxon>Pseudomonadota</taxon>
        <taxon>Alphaproteobacteria</taxon>
        <taxon>Rhodobacterales</taxon>
        <taxon>Paracoccaceae</taxon>
        <taxon>Cereibacter</taxon>
    </lineage>
</organism>
<dbReference type="AlphaFoldDB" id="A0A285CKH1"/>
<sequence>MRIALTGASGLVGRFIAQAALAAGHDLVLLSRRPLPLPGEHRRFDLLADPPPLGDVDAVIHAAFQHVPGRYRGGEGADPADFLRANRDGTLRLFEAAAGRRILFLSSRAVFDGYPPGTQLAEDLPPRPTSLYAEAKLLAEAAVADHGGASLRATGVYGPGPDHKWLSLFADFCAGRTVAPHAASEVHGADLAAAAMLLLNGGAGVFHVSDLLLDRHDLLAQVARLTGCRHPLPARATAPVSLLDCRRLRDLGWRPGGWDRLCADLPAMLGQT</sequence>
<reference evidence="3" key="1">
    <citation type="submission" date="2017-08" db="EMBL/GenBank/DDBJ databases">
        <authorList>
            <person name="Varghese N."/>
            <person name="Submissions S."/>
        </authorList>
    </citation>
    <scope>NUCLEOTIDE SEQUENCE [LARGE SCALE GENOMIC DNA]</scope>
    <source>
        <strain evidence="3">JA234</strain>
    </source>
</reference>
<dbReference type="Gene3D" id="3.40.50.720">
    <property type="entry name" value="NAD(P)-binding Rossmann-like Domain"/>
    <property type="match status" value="1"/>
</dbReference>
<accession>A0A285CKH1</accession>
<dbReference type="PANTHER" id="PTHR43245:SF55">
    <property type="entry name" value="NAD(P)-BINDING DOMAIN-CONTAINING PROTEIN"/>
    <property type="match status" value="1"/>
</dbReference>
<dbReference type="EMBL" id="OAOQ01000001">
    <property type="protein sequence ID" value="SNX67536.1"/>
    <property type="molecule type" value="Genomic_DNA"/>
</dbReference>
<evidence type="ECO:0000259" key="1">
    <source>
        <dbReference type="Pfam" id="PF01370"/>
    </source>
</evidence>
<dbReference type="RefSeq" id="WP_097028788.1">
    <property type="nucleotide sequence ID" value="NZ_OAOQ01000001.1"/>
</dbReference>
<feature type="domain" description="NAD-dependent epimerase/dehydratase" evidence="1">
    <location>
        <begin position="3"/>
        <end position="175"/>
    </location>
</feature>
<evidence type="ECO:0000313" key="2">
    <source>
        <dbReference type="EMBL" id="SNX67536.1"/>
    </source>
</evidence>
<dbReference type="InterPro" id="IPR036291">
    <property type="entry name" value="NAD(P)-bd_dom_sf"/>
</dbReference>
<protein>
    <submittedName>
        <fullName evidence="2">Nucleoside-diphosphate-sugar epimerase</fullName>
    </submittedName>
</protein>
<keyword evidence="3" id="KW-1185">Reference proteome</keyword>
<dbReference type="SUPFAM" id="SSF51735">
    <property type="entry name" value="NAD(P)-binding Rossmann-fold domains"/>
    <property type="match status" value="1"/>
</dbReference>
<dbReference type="OrthoDB" id="9814124at2"/>
<dbReference type="Pfam" id="PF01370">
    <property type="entry name" value="Epimerase"/>
    <property type="match status" value="1"/>
</dbReference>
<proteinExistence type="predicted"/>
<dbReference type="PANTHER" id="PTHR43245">
    <property type="entry name" value="BIFUNCTIONAL POLYMYXIN RESISTANCE PROTEIN ARNA"/>
    <property type="match status" value="1"/>
</dbReference>
<gene>
    <name evidence="2" type="ORF">SAMN05878503_101172</name>
</gene>
<evidence type="ECO:0000313" key="3">
    <source>
        <dbReference type="Proteomes" id="UP000219467"/>
    </source>
</evidence>
<dbReference type="InterPro" id="IPR001509">
    <property type="entry name" value="Epimerase_deHydtase"/>
</dbReference>
<dbReference type="CDD" id="cd08946">
    <property type="entry name" value="SDR_e"/>
    <property type="match status" value="1"/>
</dbReference>
<dbReference type="InterPro" id="IPR050177">
    <property type="entry name" value="Lipid_A_modif_metabolic_enz"/>
</dbReference>
<dbReference type="Proteomes" id="UP000219467">
    <property type="component" value="Unassembled WGS sequence"/>
</dbReference>